<comment type="caution">
    <text evidence="1">The sequence shown here is derived from an EMBL/GenBank/DDBJ whole genome shotgun (WGS) entry which is preliminary data.</text>
</comment>
<dbReference type="AlphaFoldDB" id="A0A074LF00"/>
<dbReference type="Proteomes" id="UP000027931">
    <property type="component" value="Unassembled WGS sequence"/>
</dbReference>
<dbReference type="EMBL" id="JMIR01000079">
    <property type="protein sequence ID" value="KEO80821.1"/>
    <property type="molecule type" value="Genomic_DNA"/>
</dbReference>
<protein>
    <recommendedName>
        <fullName evidence="3">DUF5643 domain-containing protein</fullName>
    </recommendedName>
</protein>
<evidence type="ECO:0000313" key="2">
    <source>
        <dbReference type="Proteomes" id="UP000027931"/>
    </source>
</evidence>
<evidence type="ECO:0008006" key="3">
    <source>
        <dbReference type="Google" id="ProtNLM"/>
    </source>
</evidence>
<sequence>MVTSLNQSKDCQGYTVNLTSVYYDGPTLYVGYSVKVSAVSEKEVPIPEWEVVDSRELTRYSFTNDIVNRAQGTLTGVLSLRLHGDRPKSFQLNLEAKKIGTIQSNGELKFSIPVSREKIAPTLYEGSPEISKTFGDLTITTRKLVMTPTVTDLSVQVKGPRAKSLVFRVEDSAETYLDTGNSSSRPYMESYLYHVSLPSLDLNQTPYLILQAGYRQYVFGQDKKTYDLSLSTKYPIVLPHLPGEVQIQGINALPDKTILTYSVRKPENQMQEFLLEDGEGKQYAPLSNYPKRVDRKTYTYQLEYPKVALTRGSKLRYTVIYKDGKPVEPTKFPYEIKIPIKK</sequence>
<reference evidence="1 2" key="1">
    <citation type="journal article" date="2013" name="Int. J. Syst. Evol. Microbiol.">
        <title>Tumebacillus flagellatus sp. nov., an alpha-amylase/pullulanase-producing bacterium isolated from cassava wastewater.</title>
        <authorList>
            <person name="Wang Q."/>
            <person name="Xie N."/>
            <person name="Qin Y."/>
            <person name="Shen N."/>
            <person name="Zhu J."/>
            <person name="Mi H."/>
            <person name="Huang R."/>
        </authorList>
    </citation>
    <scope>NUCLEOTIDE SEQUENCE [LARGE SCALE GENOMIC DNA]</scope>
    <source>
        <strain evidence="1 2">GST4</strain>
    </source>
</reference>
<dbReference type="STRING" id="1157490.EL26_24240"/>
<dbReference type="Gene3D" id="2.60.40.1630">
    <property type="entry name" value="bacillus anthracis domain"/>
    <property type="match status" value="1"/>
</dbReference>
<gene>
    <name evidence="1" type="ORF">EL26_24240</name>
</gene>
<accession>A0A074LF00</accession>
<evidence type="ECO:0000313" key="1">
    <source>
        <dbReference type="EMBL" id="KEO80821.1"/>
    </source>
</evidence>
<keyword evidence="2" id="KW-1185">Reference proteome</keyword>
<dbReference type="eggNOG" id="ENOG5033HIM">
    <property type="taxonomic scope" value="Bacteria"/>
</dbReference>
<proteinExistence type="predicted"/>
<organism evidence="1 2">
    <name type="scientific">Tumebacillus flagellatus</name>
    <dbReference type="NCBI Taxonomy" id="1157490"/>
    <lineage>
        <taxon>Bacteria</taxon>
        <taxon>Bacillati</taxon>
        <taxon>Bacillota</taxon>
        <taxon>Bacilli</taxon>
        <taxon>Bacillales</taxon>
        <taxon>Alicyclobacillaceae</taxon>
        <taxon>Tumebacillus</taxon>
    </lineage>
</organism>
<name>A0A074LF00_9BACL</name>